<dbReference type="Pfam" id="PF01420">
    <property type="entry name" value="Methylase_S"/>
    <property type="match status" value="2"/>
</dbReference>
<dbReference type="AlphaFoldDB" id="A0A1C3RFF6"/>
<dbReference type="RefSeq" id="WP_069186638.1">
    <property type="nucleotide sequence ID" value="NZ_FLYE01000006.1"/>
</dbReference>
<proteinExistence type="inferred from homology"/>
<evidence type="ECO:0000256" key="2">
    <source>
        <dbReference type="ARBA" id="ARBA00022747"/>
    </source>
</evidence>
<gene>
    <name evidence="5" type="ORF">MTBPR1_140062</name>
</gene>
<keyword evidence="3" id="KW-0238">DNA-binding</keyword>
<dbReference type="Proteomes" id="UP000231658">
    <property type="component" value="Unassembled WGS sequence"/>
</dbReference>
<organism evidence="5 6">
    <name type="scientific">Candidatus Terasakiella magnetica</name>
    <dbReference type="NCBI Taxonomy" id="1867952"/>
    <lineage>
        <taxon>Bacteria</taxon>
        <taxon>Pseudomonadati</taxon>
        <taxon>Pseudomonadota</taxon>
        <taxon>Alphaproteobacteria</taxon>
        <taxon>Rhodospirillales</taxon>
        <taxon>Terasakiellaceae</taxon>
        <taxon>Terasakiella</taxon>
    </lineage>
</organism>
<sequence length="575" mass="64082">MDKEIFLNEFGHLAQGPDGIKNLRDLILQLAVQGKLVEQDSNDEPASVLLEKVESDIQVALKEKTIRKNRLFDVEDSQFKDYIPESWLTLTVSQIVNVFNGNSVSASDKKSKYTNVTEGYNYIATKDVDFKSHQIDYNNGIKIPFETPKFKIAPKGAVLICAEGGSAGKKLTITDENICFGNKLYASVPITSAIDNRFLFYVYKSPLFIFQFQEAMTGIIGGISQTSFLALSVPLPPLAEQKHIAAKVDELMALCDELEASQEAHKSLKKDCVASSLHHLSETSENEEIKSNWSIAEGNFNSWFDDLETVKNLRATILQLAVQGKLVEQDPNDEPAILLKQKAEIELAALVSEKKVRVQKGISPFNEEGWPASKSLNSIWCKYGEISAISSGVTKGRKLEGRKLITVPYLRVANVQRGWIDITVLKEIEIPADELDKFALMKGDVLQVEGGDWDKVGRAVVWENPVAPCVHQNHIFKSRPLGGIIPKYVELFMNSPMTMQYFQSCSKQTTNLASINKTQLSNTPFLLPPLEEQKRIVAKVDELMALCDQLESQIQSSDDLNKDLMASLVHHMSAA</sequence>
<accession>A0A1C3RFF6</accession>
<evidence type="ECO:0000313" key="5">
    <source>
        <dbReference type="EMBL" id="SCA55944.1"/>
    </source>
</evidence>
<reference evidence="5 6" key="1">
    <citation type="submission" date="2016-07" db="EMBL/GenBank/DDBJ databases">
        <authorList>
            <person name="Lefevre C.T."/>
        </authorList>
    </citation>
    <scope>NUCLEOTIDE SEQUENCE [LARGE SCALE GENOMIC DNA]</scope>
    <source>
        <strain evidence="5">PR1</strain>
    </source>
</reference>
<dbReference type="InterPro" id="IPR051212">
    <property type="entry name" value="Type-I_RE_S_subunit"/>
</dbReference>
<feature type="domain" description="Type I restriction modification DNA specificity" evidence="4">
    <location>
        <begin position="84"/>
        <end position="261"/>
    </location>
</feature>
<dbReference type="InterPro" id="IPR000055">
    <property type="entry name" value="Restrct_endonuc_typeI_TRD"/>
</dbReference>
<dbReference type="InterPro" id="IPR044946">
    <property type="entry name" value="Restrct_endonuc_typeI_TRD_sf"/>
</dbReference>
<dbReference type="EMBL" id="FLYE01000006">
    <property type="protein sequence ID" value="SCA55944.1"/>
    <property type="molecule type" value="Genomic_DNA"/>
</dbReference>
<evidence type="ECO:0000259" key="4">
    <source>
        <dbReference type="Pfam" id="PF01420"/>
    </source>
</evidence>
<evidence type="ECO:0000256" key="3">
    <source>
        <dbReference type="ARBA" id="ARBA00023125"/>
    </source>
</evidence>
<dbReference type="PANTHER" id="PTHR43140:SF1">
    <property type="entry name" value="TYPE I RESTRICTION ENZYME ECOKI SPECIFICITY SUBUNIT"/>
    <property type="match status" value="1"/>
</dbReference>
<protein>
    <submittedName>
        <fullName evidence="5">Putative Type I restriction modification DNA specificity domain protein</fullName>
    </submittedName>
</protein>
<feature type="domain" description="Type I restriction modification DNA specificity" evidence="4">
    <location>
        <begin position="385"/>
        <end position="555"/>
    </location>
</feature>
<dbReference type="CDD" id="cd17253">
    <property type="entry name" value="RMtype1_S_Eco933I-TRD2-CR2_like"/>
    <property type="match status" value="1"/>
</dbReference>
<dbReference type="Gene3D" id="3.90.220.20">
    <property type="entry name" value="DNA methylase specificity domains"/>
    <property type="match status" value="2"/>
</dbReference>
<keyword evidence="6" id="KW-1185">Reference proteome</keyword>
<dbReference type="SUPFAM" id="SSF116734">
    <property type="entry name" value="DNA methylase specificity domain"/>
    <property type="match status" value="2"/>
</dbReference>
<evidence type="ECO:0000256" key="1">
    <source>
        <dbReference type="ARBA" id="ARBA00010923"/>
    </source>
</evidence>
<dbReference type="OrthoDB" id="164285at2"/>
<dbReference type="GO" id="GO:0003677">
    <property type="term" value="F:DNA binding"/>
    <property type="evidence" value="ECO:0007669"/>
    <property type="project" value="UniProtKB-KW"/>
</dbReference>
<dbReference type="STRING" id="1867952.MTBPR1_140062"/>
<dbReference type="GO" id="GO:0009307">
    <property type="term" value="P:DNA restriction-modification system"/>
    <property type="evidence" value="ECO:0007669"/>
    <property type="project" value="UniProtKB-KW"/>
</dbReference>
<comment type="similarity">
    <text evidence="1">Belongs to the type-I restriction system S methylase family.</text>
</comment>
<name>A0A1C3RFF6_9PROT</name>
<dbReference type="PANTHER" id="PTHR43140">
    <property type="entry name" value="TYPE-1 RESTRICTION ENZYME ECOKI SPECIFICITY PROTEIN"/>
    <property type="match status" value="1"/>
</dbReference>
<keyword evidence="2" id="KW-0680">Restriction system</keyword>
<evidence type="ECO:0000313" key="6">
    <source>
        <dbReference type="Proteomes" id="UP000231658"/>
    </source>
</evidence>